<keyword evidence="7" id="KW-0418">Kinase</keyword>
<dbReference type="PANTHER" id="PTHR42878:SF7">
    <property type="entry name" value="SENSOR HISTIDINE KINASE GLRK"/>
    <property type="match status" value="1"/>
</dbReference>
<evidence type="ECO:0000313" key="14">
    <source>
        <dbReference type="EMBL" id="GAH05168.1"/>
    </source>
</evidence>
<dbReference type="Gene3D" id="1.10.287.130">
    <property type="match status" value="1"/>
</dbReference>
<dbReference type="InterPro" id="IPR000014">
    <property type="entry name" value="PAS"/>
</dbReference>
<dbReference type="InterPro" id="IPR035965">
    <property type="entry name" value="PAS-like_dom_sf"/>
</dbReference>
<accession>X1E942</accession>
<dbReference type="Gene3D" id="2.10.70.100">
    <property type="match status" value="1"/>
</dbReference>
<sequence length="289" mass="33443">PLTSIYGASELLMKYYGDRFDDRAKALVDIINNGGKRLNTLIEDLIDVSKMESGKLELKKQKENIVEIIKNCLNDMLFLVKERDLSLSFDFQRDIYIEVDKIRIEQVIMNLISNAIKNTPPKGTLSINLKDAQALGKIGYWEFDIDNQKIFWSDQVFKLYKRDPSLGAPTPEEETTYYSPMEAKRLREYVRRTIEYGKGFEYDFEANLPNGRAIQLTALMRPIREKSGRVFKLIGTVQDITARKKAEEEIREAKKFLSNIFNSIQDGISIIDSNFNIISINPVIEKWYS</sequence>
<dbReference type="GO" id="GO:0016020">
    <property type="term" value="C:membrane"/>
    <property type="evidence" value="ECO:0007669"/>
    <property type="project" value="UniProtKB-SubCell"/>
</dbReference>
<dbReference type="SUPFAM" id="SSF55785">
    <property type="entry name" value="PYP-like sensor domain (PAS domain)"/>
    <property type="match status" value="2"/>
</dbReference>
<evidence type="ECO:0000259" key="13">
    <source>
        <dbReference type="PROSITE" id="PS50113"/>
    </source>
</evidence>
<dbReference type="InterPro" id="IPR005467">
    <property type="entry name" value="His_kinase_dom"/>
</dbReference>
<evidence type="ECO:0000256" key="6">
    <source>
        <dbReference type="ARBA" id="ARBA00022741"/>
    </source>
</evidence>
<dbReference type="CDD" id="cd00130">
    <property type="entry name" value="PAS"/>
    <property type="match status" value="1"/>
</dbReference>
<dbReference type="InterPro" id="IPR036097">
    <property type="entry name" value="HisK_dim/P_sf"/>
</dbReference>
<dbReference type="SUPFAM" id="SSF47384">
    <property type="entry name" value="Homodimeric domain of signal transducing histidine kinase"/>
    <property type="match status" value="1"/>
</dbReference>
<dbReference type="GO" id="GO:0000156">
    <property type="term" value="F:phosphorelay response regulator activity"/>
    <property type="evidence" value="ECO:0007669"/>
    <property type="project" value="TreeGrafter"/>
</dbReference>
<gene>
    <name evidence="14" type="ORF">S01H4_40432</name>
</gene>
<reference evidence="14" key="1">
    <citation type="journal article" date="2014" name="Front. Microbiol.">
        <title>High frequency of phylogenetically diverse reductive dehalogenase-homologous genes in deep subseafloor sedimentary metagenomes.</title>
        <authorList>
            <person name="Kawai M."/>
            <person name="Futagami T."/>
            <person name="Toyoda A."/>
            <person name="Takaki Y."/>
            <person name="Nishi S."/>
            <person name="Hori S."/>
            <person name="Arai W."/>
            <person name="Tsubouchi T."/>
            <person name="Morono Y."/>
            <person name="Uchiyama I."/>
            <person name="Ito T."/>
            <person name="Fujiyama A."/>
            <person name="Inagaki F."/>
            <person name="Takami H."/>
        </authorList>
    </citation>
    <scope>NUCLEOTIDE SEQUENCE</scope>
    <source>
        <strain evidence="14">Expedition CK06-06</strain>
    </source>
</reference>
<evidence type="ECO:0000256" key="3">
    <source>
        <dbReference type="ARBA" id="ARBA00012438"/>
    </source>
</evidence>
<dbReference type="EMBL" id="BART01022015">
    <property type="protein sequence ID" value="GAH05168.1"/>
    <property type="molecule type" value="Genomic_DNA"/>
</dbReference>
<keyword evidence="4" id="KW-0808">Transferase</keyword>
<evidence type="ECO:0000256" key="2">
    <source>
        <dbReference type="ARBA" id="ARBA00004141"/>
    </source>
</evidence>
<dbReference type="GO" id="GO:0007234">
    <property type="term" value="P:osmosensory signaling via phosphorelay pathway"/>
    <property type="evidence" value="ECO:0007669"/>
    <property type="project" value="TreeGrafter"/>
</dbReference>
<feature type="non-terminal residue" evidence="14">
    <location>
        <position position="1"/>
    </location>
</feature>
<dbReference type="GO" id="GO:0000155">
    <property type="term" value="F:phosphorelay sensor kinase activity"/>
    <property type="evidence" value="ECO:0007669"/>
    <property type="project" value="InterPro"/>
</dbReference>
<dbReference type="PROSITE" id="PS50109">
    <property type="entry name" value="HIS_KIN"/>
    <property type="match status" value="1"/>
</dbReference>
<dbReference type="Pfam" id="PF00512">
    <property type="entry name" value="HisKA"/>
    <property type="match status" value="1"/>
</dbReference>
<keyword evidence="11" id="KW-0472">Membrane</keyword>
<dbReference type="SUPFAM" id="SSF55874">
    <property type="entry name" value="ATPase domain of HSP90 chaperone/DNA topoisomerase II/histidine kinase"/>
    <property type="match status" value="1"/>
</dbReference>
<evidence type="ECO:0000256" key="11">
    <source>
        <dbReference type="ARBA" id="ARBA00023136"/>
    </source>
</evidence>
<dbReference type="GO" id="GO:0005524">
    <property type="term" value="F:ATP binding"/>
    <property type="evidence" value="ECO:0007669"/>
    <property type="project" value="UniProtKB-KW"/>
</dbReference>
<evidence type="ECO:0000256" key="5">
    <source>
        <dbReference type="ARBA" id="ARBA00022692"/>
    </source>
</evidence>
<dbReference type="NCBIfam" id="TIGR00229">
    <property type="entry name" value="sensory_box"/>
    <property type="match status" value="1"/>
</dbReference>
<keyword evidence="9" id="KW-1133">Transmembrane helix</keyword>
<comment type="subcellular location">
    <subcellularLocation>
        <location evidence="2">Membrane</location>
        <topology evidence="2">Multi-pass membrane protein</topology>
    </subcellularLocation>
</comment>
<feature type="domain" description="Histidine kinase" evidence="12">
    <location>
        <begin position="1"/>
        <end position="230"/>
    </location>
</feature>
<comment type="catalytic activity">
    <reaction evidence="1">
        <text>ATP + protein L-histidine = ADP + protein N-phospho-L-histidine.</text>
        <dbReference type="EC" id="2.7.13.3"/>
    </reaction>
</comment>
<dbReference type="InterPro" id="IPR036890">
    <property type="entry name" value="HATPase_C_sf"/>
</dbReference>
<evidence type="ECO:0000256" key="8">
    <source>
        <dbReference type="ARBA" id="ARBA00022840"/>
    </source>
</evidence>
<dbReference type="InterPro" id="IPR003661">
    <property type="entry name" value="HisK_dim/P_dom"/>
</dbReference>
<keyword evidence="8" id="KW-0067">ATP-binding</keyword>
<evidence type="ECO:0000256" key="1">
    <source>
        <dbReference type="ARBA" id="ARBA00000085"/>
    </source>
</evidence>
<organism evidence="14">
    <name type="scientific">marine sediment metagenome</name>
    <dbReference type="NCBI Taxonomy" id="412755"/>
    <lineage>
        <taxon>unclassified sequences</taxon>
        <taxon>metagenomes</taxon>
        <taxon>ecological metagenomes</taxon>
    </lineage>
</organism>
<dbReference type="EC" id="2.7.13.3" evidence="3"/>
<dbReference type="InterPro" id="IPR000700">
    <property type="entry name" value="PAS-assoc_C"/>
</dbReference>
<dbReference type="InterPro" id="IPR050351">
    <property type="entry name" value="BphY/WalK/GraS-like"/>
</dbReference>
<feature type="non-terminal residue" evidence="14">
    <location>
        <position position="289"/>
    </location>
</feature>
<dbReference type="CDD" id="cd00082">
    <property type="entry name" value="HisKA"/>
    <property type="match status" value="1"/>
</dbReference>
<protein>
    <recommendedName>
        <fullName evidence="3">histidine kinase</fullName>
        <ecNumber evidence="3">2.7.13.3</ecNumber>
    </recommendedName>
</protein>
<keyword evidence="6" id="KW-0547">Nucleotide-binding</keyword>
<evidence type="ECO:0000259" key="12">
    <source>
        <dbReference type="PROSITE" id="PS50109"/>
    </source>
</evidence>
<evidence type="ECO:0000256" key="9">
    <source>
        <dbReference type="ARBA" id="ARBA00022989"/>
    </source>
</evidence>
<comment type="caution">
    <text evidence="14">The sequence shown here is derived from an EMBL/GenBank/DDBJ whole genome shotgun (WGS) entry which is preliminary data.</text>
</comment>
<proteinExistence type="predicted"/>
<keyword evidence="5" id="KW-0812">Transmembrane</keyword>
<evidence type="ECO:0000256" key="7">
    <source>
        <dbReference type="ARBA" id="ARBA00022777"/>
    </source>
</evidence>
<dbReference type="Gene3D" id="3.30.565.10">
    <property type="entry name" value="Histidine kinase-like ATPase, C-terminal domain"/>
    <property type="match status" value="1"/>
</dbReference>
<keyword evidence="10" id="KW-0902">Two-component regulatory system</keyword>
<dbReference type="PROSITE" id="PS50113">
    <property type="entry name" value="PAC"/>
    <property type="match status" value="1"/>
</dbReference>
<dbReference type="AlphaFoldDB" id="X1E942"/>
<dbReference type="Gene3D" id="3.30.450.20">
    <property type="entry name" value="PAS domain"/>
    <property type="match status" value="2"/>
</dbReference>
<dbReference type="PANTHER" id="PTHR42878">
    <property type="entry name" value="TWO-COMPONENT HISTIDINE KINASE"/>
    <property type="match status" value="1"/>
</dbReference>
<name>X1E942_9ZZZZ</name>
<evidence type="ECO:0000256" key="4">
    <source>
        <dbReference type="ARBA" id="ARBA00022679"/>
    </source>
</evidence>
<feature type="domain" description="PAC" evidence="13">
    <location>
        <begin position="198"/>
        <end position="252"/>
    </location>
</feature>
<dbReference type="GO" id="GO:0030295">
    <property type="term" value="F:protein kinase activator activity"/>
    <property type="evidence" value="ECO:0007669"/>
    <property type="project" value="TreeGrafter"/>
</dbReference>
<evidence type="ECO:0000256" key="10">
    <source>
        <dbReference type="ARBA" id="ARBA00023012"/>
    </source>
</evidence>